<sequence length="241" mass="26516">MGVTSSCGSGPSKFLLFQTSHEKKNKMALTHYSAPPTSDISPVIGEVNDETTWPLYNPRRKPGQTVYVITGANRGLGLALTTTLALRPSTVIFACIRTFTPETTEVLTSLSVGQDSYVAPIQVDATVSLHAKQAVETITHMHGYNHVDVVIANSGISEYYGTAAETPLEALRTHFEVNTIGPLALFQAFLPLLSAIRTSKIRGDEFRRCEFERHGTHALDASHRLWRKQSSSKLHCEKDTF</sequence>
<dbReference type="Pfam" id="PF00106">
    <property type="entry name" value="adh_short"/>
    <property type="match status" value="1"/>
</dbReference>
<evidence type="ECO:0000256" key="3">
    <source>
        <dbReference type="ARBA" id="ARBA00023002"/>
    </source>
</evidence>
<dbReference type="InterPro" id="IPR051468">
    <property type="entry name" value="Fungal_SecMetab_SDRs"/>
</dbReference>
<reference evidence="4 5" key="1">
    <citation type="submission" date="2018-10" db="EMBL/GenBank/DDBJ databases">
        <title>Fifty Aureobasidium pullulans genomes reveal a recombining polyextremotolerant generalist.</title>
        <authorList>
            <person name="Gostincar C."/>
            <person name="Turk M."/>
            <person name="Zajc J."/>
            <person name="Gunde-Cimerman N."/>
        </authorList>
    </citation>
    <scope>NUCLEOTIDE SEQUENCE [LARGE SCALE GENOMIC DNA]</scope>
    <source>
        <strain evidence="4 5">EXF-10507</strain>
    </source>
</reference>
<evidence type="ECO:0000313" key="5">
    <source>
        <dbReference type="Proteomes" id="UP000304928"/>
    </source>
</evidence>
<dbReference type="InterPro" id="IPR002347">
    <property type="entry name" value="SDR_fam"/>
</dbReference>
<gene>
    <name evidence="4" type="ORF">D6D15_07827</name>
</gene>
<dbReference type="PRINTS" id="PR00081">
    <property type="entry name" value="GDHRDH"/>
</dbReference>
<keyword evidence="3" id="KW-0560">Oxidoreductase</keyword>
<organism evidence="4 5">
    <name type="scientific">Aureobasidium pullulans</name>
    <name type="common">Black yeast</name>
    <name type="synonym">Pullularia pullulans</name>
    <dbReference type="NCBI Taxonomy" id="5580"/>
    <lineage>
        <taxon>Eukaryota</taxon>
        <taxon>Fungi</taxon>
        <taxon>Dikarya</taxon>
        <taxon>Ascomycota</taxon>
        <taxon>Pezizomycotina</taxon>
        <taxon>Dothideomycetes</taxon>
        <taxon>Dothideomycetidae</taxon>
        <taxon>Dothideales</taxon>
        <taxon>Saccotheciaceae</taxon>
        <taxon>Aureobasidium</taxon>
    </lineage>
</organism>
<dbReference type="AlphaFoldDB" id="A0A4S9AZL5"/>
<dbReference type="SUPFAM" id="SSF51735">
    <property type="entry name" value="NAD(P)-binding Rossmann-fold domains"/>
    <property type="match status" value="1"/>
</dbReference>
<comment type="similarity">
    <text evidence="1">Belongs to the short-chain dehydrogenases/reductases (SDR) family.</text>
</comment>
<dbReference type="PANTHER" id="PTHR43544:SF7">
    <property type="entry name" value="NADB-LER2"/>
    <property type="match status" value="1"/>
</dbReference>
<dbReference type="EMBL" id="QZAR01000169">
    <property type="protein sequence ID" value="THW85792.1"/>
    <property type="molecule type" value="Genomic_DNA"/>
</dbReference>
<keyword evidence="2" id="KW-0521">NADP</keyword>
<dbReference type="GO" id="GO:0005737">
    <property type="term" value="C:cytoplasm"/>
    <property type="evidence" value="ECO:0007669"/>
    <property type="project" value="TreeGrafter"/>
</dbReference>
<evidence type="ECO:0000256" key="2">
    <source>
        <dbReference type="ARBA" id="ARBA00022857"/>
    </source>
</evidence>
<dbReference type="PANTHER" id="PTHR43544">
    <property type="entry name" value="SHORT-CHAIN DEHYDROGENASE/REDUCTASE"/>
    <property type="match status" value="1"/>
</dbReference>
<protein>
    <submittedName>
        <fullName evidence="4">NAD(P)-binding protein</fullName>
    </submittedName>
</protein>
<dbReference type="GO" id="GO:0016491">
    <property type="term" value="F:oxidoreductase activity"/>
    <property type="evidence" value="ECO:0007669"/>
    <property type="project" value="UniProtKB-KW"/>
</dbReference>
<accession>A0A4S9AZL5</accession>
<evidence type="ECO:0000313" key="4">
    <source>
        <dbReference type="EMBL" id="THW85792.1"/>
    </source>
</evidence>
<dbReference type="Proteomes" id="UP000304928">
    <property type="component" value="Unassembled WGS sequence"/>
</dbReference>
<proteinExistence type="inferred from homology"/>
<name>A0A4S9AZL5_AURPU</name>
<dbReference type="InterPro" id="IPR036291">
    <property type="entry name" value="NAD(P)-bd_dom_sf"/>
</dbReference>
<dbReference type="Gene3D" id="3.40.50.720">
    <property type="entry name" value="NAD(P)-binding Rossmann-like Domain"/>
    <property type="match status" value="1"/>
</dbReference>
<comment type="caution">
    <text evidence="4">The sequence shown here is derived from an EMBL/GenBank/DDBJ whole genome shotgun (WGS) entry which is preliminary data.</text>
</comment>
<evidence type="ECO:0000256" key="1">
    <source>
        <dbReference type="ARBA" id="ARBA00006484"/>
    </source>
</evidence>